<dbReference type="GO" id="GO:0044772">
    <property type="term" value="P:mitotic cell cycle phase transition"/>
    <property type="evidence" value="ECO:0007669"/>
    <property type="project" value="InterPro"/>
</dbReference>
<keyword evidence="3 5" id="KW-0195">Cyclin</keyword>
<dbReference type="SMART" id="SM00385">
    <property type="entry name" value="CYCLIN"/>
    <property type="match status" value="2"/>
</dbReference>
<dbReference type="OMA" id="VEPLMWE"/>
<dbReference type="GO" id="GO:0016538">
    <property type="term" value="F:cyclin-dependent protein serine/threonine kinase regulator activity"/>
    <property type="evidence" value="ECO:0007669"/>
    <property type="project" value="InterPro"/>
</dbReference>
<accession>A0A2K6VXH9</accession>
<dbReference type="InterPro" id="IPR039361">
    <property type="entry name" value="Cyclin"/>
</dbReference>
<dbReference type="FunFam" id="1.10.472.10:FF:000005">
    <property type="entry name" value="G2/mitotic-specific cyclin B"/>
    <property type="match status" value="1"/>
</dbReference>
<sequence>MIPANSERNISLVCDDIKSEIPKKNKRTGLADLSNAISTNLHISSKADDNIEEPKKVHPVIRAKSEERKSIRDTKYEADLESSKHVDPTVQIQIWMDPCPEFDYDAKNYGDPFQVPEYAMDIFNYYHYREIKFRPFDYLNRHPQLKKIRRAKVIDWFVRCQEEFEISHEALYHTVKLFDLYMCVTKNMEQFDYIGAASMIVAAKVDQQDHPFPNDFINLPVVQRTKIINSYERKILTALNCDINFPLSYRFLRRYSRAGGMDMPTLTMARYVLETSLLFYEFISVPDSLMAAAALLLSMRMLRVGDWTTKLIKYSGYKLEHVEPLMWRLNHMMKMRSKVYPACISIEEKYSHPIFYSVADVQLLPDKRPRNEPVGPPVGLGFATVEVG</sequence>
<feature type="domain" description="Cyclin C-terminal" evidence="7">
    <location>
        <begin position="246"/>
        <end position="366"/>
    </location>
</feature>
<evidence type="ECO:0000256" key="2">
    <source>
        <dbReference type="ARBA" id="ARBA00022618"/>
    </source>
</evidence>
<dbReference type="PIRSF" id="PIRSF001771">
    <property type="entry name" value="Cyclin_A_B_D_E"/>
    <property type="match status" value="1"/>
</dbReference>
<dbReference type="InterPro" id="IPR013763">
    <property type="entry name" value="Cyclin-like_dom"/>
</dbReference>
<dbReference type="InterPro" id="IPR046965">
    <property type="entry name" value="Cyclin_A/B-like"/>
</dbReference>
<keyword evidence="9" id="KW-1185">Reference proteome</keyword>
<dbReference type="EnsemblMetazoa" id="OVOC3405.1">
    <property type="protein sequence ID" value="OVOC3405.1"/>
    <property type="gene ID" value="WBGene00240214"/>
</dbReference>
<dbReference type="STRING" id="6282.A0A2K6VXH9"/>
<name>A0A2K6VXH9_ONCVO</name>
<dbReference type="SUPFAM" id="SSF47954">
    <property type="entry name" value="Cyclin-like"/>
    <property type="match status" value="2"/>
</dbReference>
<evidence type="ECO:0000259" key="7">
    <source>
        <dbReference type="SMART" id="SM01332"/>
    </source>
</evidence>
<evidence type="ECO:0000259" key="6">
    <source>
        <dbReference type="SMART" id="SM00385"/>
    </source>
</evidence>
<evidence type="ECO:0000256" key="3">
    <source>
        <dbReference type="ARBA" id="ARBA00023127"/>
    </source>
</evidence>
<reference evidence="8" key="2">
    <citation type="submission" date="2018-02" db="UniProtKB">
        <authorList>
            <consortium name="EnsemblMetazoa"/>
        </authorList>
    </citation>
    <scope>IDENTIFICATION</scope>
</reference>
<dbReference type="Pfam" id="PF00134">
    <property type="entry name" value="Cyclin_N"/>
    <property type="match status" value="1"/>
</dbReference>
<evidence type="ECO:0000256" key="5">
    <source>
        <dbReference type="RuleBase" id="RU000383"/>
    </source>
</evidence>
<dbReference type="GO" id="GO:0051301">
    <property type="term" value="P:cell division"/>
    <property type="evidence" value="ECO:0007669"/>
    <property type="project" value="UniProtKB-KW"/>
</dbReference>
<comment type="similarity">
    <text evidence="1">Belongs to the cyclin family. Cyclin AB subfamily.</text>
</comment>
<evidence type="ECO:0000256" key="4">
    <source>
        <dbReference type="ARBA" id="ARBA00023306"/>
    </source>
</evidence>
<proteinExistence type="inferred from homology"/>
<keyword evidence="4" id="KW-0131">Cell cycle</keyword>
<dbReference type="Proteomes" id="UP000024404">
    <property type="component" value="Unassembled WGS sequence"/>
</dbReference>
<dbReference type="SMART" id="SM01332">
    <property type="entry name" value="Cyclin_C"/>
    <property type="match status" value="1"/>
</dbReference>
<dbReference type="InterPro" id="IPR006671">
    <property type="entry name" value="Cyclin_N"/>
</dbReference>
<organism evidence="8 9">
    <name type="scientific">Onchocerca volvulus</name>
    <dbReference type="NCBI Taxonomy" id="6282"/>
    <lineage>
        <taxon>Eukaryota</taxon>
        <taxon>Metazoa</taxon>
        <taxon>Ecdysozoa</taxon>
        <taxon>Nematoda</taxon>
        <taxon>Chromadorea</taxon>
        <taxon>Rhabditida</taxon>
        <taxon>Spirurina</taxon>
        <taxon>Spiruromorpha</taxon>
        <taxon>Filarioidea</taxon>
        <taxon>Onchocercidae</taxon>
        <taxon>Onchocerca</taxon>
    </lineage>
</organism>
<feature type="domain" description="Cyclin-like" evidence="6">
    <location>
        <begin position="155"/>
        <end position="237"/>
    </location>
</feature>
<dbReference type="InterPro" id="IPR004367">
    <property type="entry name" value="Cyclin_C-dom"/>
</dbReference>
<feature type="domain" description="Cyclin-like" evidence="6">
    <location>
        <begin position="250"/>
        <end position="334"/>
    </location>
</feature>
<dbReference type="EMBL" id="CMVM020000093">
    <property type="status" value="NOT_ANNOTATED_CDS"/>
    <property type="molecule type" value="Genomic_DNA"/>
</dbReference>
<dbReference type="AlphaFoldDB" id="A0A2K6VXH9"/>
<dbReference type="Gene3D" id="1.10.472.10">
    <property type="entry name" value="Cyclin-like"/>
    <property type="match status" value="2"/>
</dbReference>
<dbReference type="InterPro" id="IPR036915">
    <property type="entry name" value="Cyclin-like_sf"/>
</dbReference>
<dbReference type="Pfam" id="PF02984">
    <property type="entry name" value="Cyclin_C"/>
    <property type="match status" value="1"/>
</dbReference>
<evidence type="ECO:0000256" key="1">
    <source>
        <dbReference type="ARBA" id="ARBA00006955"/>
    </source>
</evidence>
<evidence type="ECO:0000313" key="8">
    <source>
        <dbReference type="EnsemblMetazoa" id="OVOC3405.1"/>
    </source>
</evidence>
<protein>
    <submittedName>
        <fullName evidence="8">G2/mitotic-specific cyclin-B3</fullName>
    </submittedName>
</protein>
<evidence type="ECO:0000313" key="9">
    <source>
        <dbReference type="Proteomes" id="UP000024404"/>
    </source>
</evidence>
<reference evidence="9" key="1">
    <citation type="submission" date="2013-10" db="EMBL/GenBank/DDBJ databases">
        <title>Genome sequencing of Onchocerca volvulus.</title>
        <authorList>
            <person name="Cotton J."/>
            <person name="Tsai J."/>
            <person name="Stanley E."/>
            <person name="Tracey A."/>
            <person name="Holroyd N."/>
            <person name="Lustigman S."/>
            <person name="Berriman M."/>
        </authorList>
    </citation>
    <scope>NUCLEOTIDE SEQUENCE</scope>
</reference>
<dbReference type="PANTHER" id="PTHR10177">
    <property type="entry name" value="CYCLINS"/>
    <property type="match status" value="1"/>
</dbReference>
<keyword evidence="2" id="KW-0132">Cell division</keyword>